<name>A0A2A4Z5G5_9PROT</name>
<dbReference type="AlphaFoldDB" id="A0A2A4Z5G5"/>
<dbReference type="InterPro" id="IPR039422">
    <property type="entry name" value="MarR/SlyA-like"/>
</dbReference>
<feature type="domain" description="HTH marR-type" evidence="1">
    <location>
        <begin position="22"/>
        <end position="165"/>
    </location>
</feature>
<dbReference type="InterPro" id="IPR036390">
    <property type="entry name" value="WH_DNA-bd_sf"/>
</dbReference>
<dbReference type="SUPFAM" id="SSF46785">
    <property type="entry name" value="Winged helix' DNA-binding domain"/>
    <property type="match status" value="1"/>
</dbReference>
<dbReference type="PANTHER" id="PTHR33164:SF43">
    <property type="entry name" value="HTH-TYPE TRANSCRIPTIONAL REPRESSOR YETL"/>
    <property type="match status" value="1"/>
</dbReference>
<organism evidence="2">
    <name type="scientific">OCS116 cluster bacterium</name>
    <dbReference type="NCBI Taxonomy" id="2030921"/>
    <lineage>
        <taxon>Bacteria</taxon>
        <taxon>Pseudomonadati</taxon>
        <taxon>Pseudomonadota</taxon>
        <taxon>Alphaproteobacteria</taxon>
        <taxon>OCS116 cluster</taxon>
    </lineage>
</organism>
<dbReference type="SMART" id="SM00347">
    <property type="entry name" value="HTH_MARR"/>
    <property type="match status" value="1"/>
</dbReference>
<evidence type="ECO:0000313" key="2">
    <source>
        <dbReference type="EMBL" id="PCJ01808.1"/>
    </source>
</evidence>
<accession>A0A2A4Z5G5</accession>
<reference key="1">
    <citation type="submission" date="2017-08" db="EMBL/GenBank/DDBJ databases">
        <title>A dynamic microbial community with high functional redundancy inhabits the cold, oxic subseafloor aquifer.</title>
        <authorList>
            <person name="Tully B.J."/>
            <person name="Wheat C.G."/>
            <person name="Glazer B.T."/>
            <person name="Huber J.A."/>
        </authorList>
    </citation>
    <scope>NUCLEOTIDE SEQUENCE [LARGE SCALE GENOMIC DNA]</scope>
</reference>
<dbReference type="InterPro" id="IPR036388">
    <property type="entry name" value="WH-like_DNA-bd_sf"/>
</dbReference>
<dbReference type="PRINTS" id="PR00598">
    <property type="entry name" value="HTHMARR"/>
</dbReference>
<reference evidence="2" key="2">
    <citation type="journal article" date="2018" name="ISME J.">
        <title>A dynamic microbial community with high functional redundancy inhabits the cold, oxic subseafloor aquifer.</title>
        <authorList>
            <person name="Tully B.J."/>
            <person name="Wheat C.G."/>
            <person name="Glazer B.T."/>
            <person name="Huber J.A."/>
        </authorList>
    </citation>
    <scope>NUCLEOTIDE SEQUENCE</scope>
    <source>
        <strain evidence="2">NORP83</strain>
    </source>
</reference>
<protein>
    <submittedName>
        <fullName evidence="2">MarR family transcriptional regulator</fullName>
    </submittedName>
</protein>
<dbReference type="PROSITE" id="PS50995">
    <property type="entry name" value="HTH_MARR_2"/>
    <property type="match status" value="1"/>
</dbReference>
<sequence length="169" mass="19081">MATKNLQTDSAPAELARTPVTKQQIIESLCGLEKTAGFSIRIAELTIFEQLYTHLKGSEISIGEFTILRCIGLNPGLRQGVLADTLHVKWPSMTKLINALELRRLLKRVVPLNNRRSVELELTPEGEVMVEKYAPKFIAAESEIFSMLDDDEYKQLEKLLRKAAGWLKE</sequence>
<dbReference type="Pfam" id="PF01047">
    <property type="entry name" value="MarR"/>
    <property type="match status" value="1"/>
</dbReference>
<dbReference type="PANTHER" id="PTHR33164">
    <property type="entry name" value="TRANSCRIPTIONAL REGULATOR, MARR FAMILY"/>
    <property type="match status" value="1"/>
</dbReference>
<dbReference type="EMBL" id="NVUS01000006">
    <property type="protein sequence ID" value="PCJ01808.1"/>
    <property type="molecule type" value="Genomic_DNA"/>
</dbReference>
<evidence type="ECO:0000259" key="1">
    <source>
        <dbReference type="PROSITE" id="PS50995"/>
    </source>
</evidence>
<dbReference type="Gene3D" id="1.10.10.10">
    <property type="entry name" value="Winged helix-like DNA-binding domain superfamily/Winged helix DNA-binding domain"/>
    <property type="match status" value="1"/>
</dbReference>
<dbReference type="GO" id="GO:0003700">
    <property type="term" value="F:DNA-binding transcription factor activity"/>
    <property type="evidence" value="ECO:0007669"/>
    <property type="project" value="InterPro"/>
</dbReference>
<comment type="caution">
    <text evidence="2">The sequence shown here is derived from an EMBL/GenBank/DDBJ whole genome shotgun (WGS) entry which is preliminary data.</text>
</comment>
<dbReference type="InterPro" id="IPR000835">
    <property type="entry name" value="HTH_MarR-typ"/>
</dbReference>
<gene>
    <name evidence="2" type="ORF">COB13_06405</name>
</gene>
<proteinExistence type="predicted"/>
<dbReference type="GO" id="GO:0006950">
    <property type="term" value="P:response to stress"/>
    <property type="evidence" value="ECO:0007669"/>
    <property type="project" value="TreeGrafter"/>
</dbReference>